<dbReference type="InterPro" id="IPR003615">
    <property type="entry name" value="HNH_nuc"/>
</dbReference>
<keyword evidence="2" id="KW-0378">Hydrolase</keyword>
<organism evidence="2 3">
    <name type="scientific">Yersinia intermedia</name>
    <dbReference type="NCBI Taxonomy" id="631"/>
    <lineage>
        <taxon>Bacteria</taxon>
        <taxon>Pseudomonadati</taxon>
        <taxon>Pseudomonadota</taxon>
        <taxon>Gammaproteobacteria</taxon>
        <taxon>Enterobacterales</taxon>
        <taxon>Yersiniaceae</taxon>
        <taxon>Yersinia</taxon>
    </lineage>
</organism>
<dbReference type="RefSeq" id="WP_155967485.1">
    <property type="nucleotide sequence ID" value="NZ_CP046293.1"/>
</dbReference>
<accession>A0ABX6F725</accession>
<reference evidence="2 3" key="1">
    <citation type="submission" date="2019-11" db="EMBL/GenBank/DDBJ databases">
        <title>FDA dAtabase for Regulatory Grade micrObial Sequences (FDA-ARGOS): Supporting development and validation of Infectious Disease Dx tests.</title>
        <authorList>
            <person name="Patel R."/>
            <person name="Rucinski S."/>
            <person name="Tallon L."/>
            <person name="Sadzewicz L."/>
            <person name="Vavikolanu K."/>
            <person name="Mehta A."/>
            <person name="Aluvathingal J."/>
            <person name="Nadendla S."/>
            <person name="Nandy P."/>
            <person name="Geyer C."/>
            <person name="Yan Y."/>
            <person name="Sichtig H."/>
        </authorList>
    </citation>
    <scope>NUCLEOTIDE SEQUENCE [LARGE SCALE GENOMIC DNA]</scope>
    <source>
        <strain evidence="2 3">FDAARGOS_729</strain>
    </source>
</reference>
<evidence type="ECO:0000313" key="3">
    <source>
        <dbReference type="Proteomes" id="UP000424966"/>
    </source>
</evidence>
<keyword evidence="2" id="KW-0255">Endonuclease</keyword>
<keyword evidence="3" id="KW-1185">Reference proteome</keyword>
<proteinExistence type="predicted"/>
<sequence>MAKITKKQRAELREMFGGKCAYCGCDLPERGWHADHIEPVIRKLESVRLPPGTGFTHKLVTTGEMHRPELDSIENLYPSCAPCNIFKASMSLESFRSEISEQMGRLKGKSVNYRTAFRFGQVIETPSPVIFWFEKFNCGGEQNV</sequence>
<name>A0ABX6F725_YERIN</name>
<evidence type="ECO:0000259" key="1">
    <source>
        <dbReference type="SMART" id="SM00507"/>
    </source>
</evidence>
<keyword evidence="2" id="KW-0540">Nuclease</keyword>
<evidence type="ECO:0000313" key="2">
    <source>
        <dbReference type="EMBL" id="QGR69661.1"/>
    </source>
</evidence>
<dbReference type="Gene3D" id="1.10.30.50">
    <property type="match status" value="1"/>
</dbReference>
<dbReference type="CDD" id="cd00085">
    <property type="entry name" value="HNHc"/>
    <property type="match status" value="1"/>
</dbReference>
<dbReference type="Proteomes" id="UP000424966">
    <property type="component" value="Chromosome"/>
</dbReference>
<dbReference type="SMART" id="SM00507">
    <property type="entry name" value="HNHc"/>
    <property type="match status" value="1"/>
</dbReference>
<dbReference type="GeneID" id="58045461"/>
<feature type="domain" description="HNH nuclease" evidence="1">
    <location>
        <begin position="7"/>
        <end position="85"/>
    </location>
</feature>
<gene>
    <name evidence="2" type="ORF">FOC37_04325</name>
</gene>
<dbReference type="EMBL" id="CP046294">
    <property type="protein sequence ID" value="QGR69661.1"/>
    <property type="molecule type" value="Genomic_DNA"/>
</dbReference>
<dbReference type="GO" id="GO:0004519">
    <property type="term" value="F:endonuclease activity"/>
    <property type="evidence" value="ECO:0007669"/>
    <property type="project" value="UniProtKB-KW"/>
</dbReference>
<protein>
    <submittedName>
        <fullName evidence="2">HNH endonuclease</fullName>
    </submittedName>
</protein>